<dbReference type="SUPFAM" id="SSF100950">
    <property type="entry name" value="NagB/RpiA/CoA transferase-like"/>
    <property type="match status" value="1"/>
</dbReference>
<dbReference type="InterPro" id="IPR037171">
    <property type="entry name" value="NagB/RpiA_transferase-like"/>
</dbReference>
<dbReference type="InterPro" id="IPR005900">
    <property type="entry name" value="6-phosphogluconolactonase_DevB"/>
</dbReference>
<dbReference type="InterPro" id="IPR006148">
    <property type="entry name" value="Glc/Gal-6P_isomerase"/>
</dbReference>
<feature type="domain" description="Glucosamine/galactosamine-6-phosphate isomerase" evidence="3">
    <location>
        <begin position="14"/>
        <end position="203"/>
    </location>
</feature>
<dbReference type="NCBIfam" id="TIGR01198">
    <property type="entry name" value="pgl"/>
    <property type="match status" value="1"/>
</dbReference>
<dbReference type="GO" id="GO:0017057">
    <property type="term" value="F:6-phosphogluconolactonase activity"/>
    <property type="evidence" value="ECO:0007669"/>
    <property type="project" value="UniProtKB-UniRule"/>
</dbReference>
<name>A0AAD7XEU9_9STRA</name>
<accession>A0AAD7XEU9</accession>
<dbReference type="Proteomes" id="UP001230188">
    <property type="component" value="Unassembled WGS sequence"/>
</dbReference>
<keyword evidence="2" id="KW-0378">Hydrolase</keyword>
<evidence type="ECO:0000259" key="3">
    <source>
        <dbReference type="Pfam" id="PF01182"/>
    </source>
</evidence>
<comment type="catalytic activity">
    <reaction evidence="2">
        <text>6-phospho-D-glucono-1,5-lactone + H2O = 6-phospho-D-gluconate + H(+)</text>
        <dbReference type="Rhea" id="RHEA:12556"/>
        <dbReference type="ChEBI" id="CHEBI:15377"/>
        <dbReference type="ChEBI" id="CHEBI:15378"/>
        <dbReference type="ChEBI" id="CHEBI:57955"/>
        <dbReference type="ChEBI" id="CHEBI:58759"/>
        <dbReference type="EC" id="3.1.1.31"/>
    </reaction>
</comment>
<dbReference type="PANTHER" id="PTHR11054">
    <property type="entry name" value="6-PHOSPHOGLUCONOLACTONASE"/>
    <property type="match status" value="1"/>
</dbReference>
<comment type="pathway">
    <text evidence="2">Carbohydrate degradation; pentose phosphate pathway; D-ribulose 5-phosphate from D-glucose 6-phosphate (oxidative stage): step 2/3.</text>
</comment>
<comment type="similarity">
    <text evidence="1 2">Belongs to the glucosamine/galactosamine-6-phosphate isomerase family. 6-phosphogluconolactonase subfamily.</text>
</comment>
<proteinExistence type="inferred from homology"/>
<evidence type="ECO:0000256" key="1">
    <source>
        <dbReference type="ARBA" id="ARBA00010662"/>
    </source>
</evidence>
<dbReference type="GO" id="GO:0006098">
    <property type="term" value="P:pentose-phosphate shunt"/>
    <property type="evidence" value="ECO:0007669"/>
    <property type="project" value="InterPro"/>
</dbReference>
<evidence type="ECO:0000256" key="2">
    <source>
        <dbReference type="RuleBase" id="RU365095"/>
    </source>
</evidence>
<dbReference type="AlphaFoldDB" id="A0AAD7XEU9"/>
<dbReference type="EC" id="3.1.1.31" evidence="2"/>
<gene>
    <name evidence="4" type="ORF">CTAYLR_003064</name>
</gene>
<evidence type="ECO:0000313" key="4">
    <source>
        <dbReference type="EMBL" id="KAJ8598632.1"/>
    </source>
</evidence>
<dbReference type="Gene3D" id="3.40.50.1360">
    <property type="match status" value="1"/>
</dbReference>
<dbReference type="EMBL" id="JAQMWT010000667">
    <property type="protein sequence ID" value="KAJ8598632.1"/>
    <property type="molecule type" value="Genomic_DNA"/>
</dbReference>
<comment type="function">
    <text evidence="2">Hydrolysis of 6-phosphogluconolactone to 6-phosphogluconate.</text>
</comment>
<dbReference type="PANTHER" id="PTHR11054:SF0">
    <property type="entry name" value="6-PHOSPHOGLUCONOLACTONASE"/>
    <property type="match status" value="1"/>
</dbReference>
<evidence type="ECO:0000313" key="5">
    <source>
        <dbReference type="Proteomes" id="UP001230188"/>
    </source>
</evidence>
<reference evidence="4" key="1">
    <citation type="submission" date="2023-01" db="EMBL/GenBank/DDBJ databases">
        <title>Metagenome sequencing of chrysophaentin producing Chrysophaeum taylorii.</title>
        <authorList>
            <person name="Davison J."/>
            <person name="Bewley C."/>
        </authorList>
    </citation>
    <scope>NUCLEOTIDE SEQUENCE</scope>
    <source>
        <strain evidence="4">NIES-1699</strain>
    </source>
</reference>
<organism evidence="4 5">
    <name type="scientific">Chrysophaeum taylorii</name>
    <dbReference type="NCBI Taxonomy" id="2483200"/>
    <lineage>
        <taxon>Eukaryota</taxon>
        <taxon>Sar</taxon>
        <taxon>Stramenopiles</taxon>
        <taxon>Ochrophyta</taxon>
        <taxon>Pelagophyceae</taxon>
        <taxon>Pelagomonadales</taxon>
        <taxon>Pelagomonadaceae</taxon>
        <taxon>Chrysophaeum</taxon>
    </lineage>
</organism>
<keyword evidence="5" id="KW-1185">Reference proteome</keyword>
<dbReference type="CDD" id="cd01400">
    <property type="entry name" value="6PGL"/>
    <property type="match status" value="1"/>
</dbReference>
<sequence>MVAKVRVARDGGELGATVAEYVAALSAASGERFVVAVSGGSMPGVLAALAHRRDIEFGKWEVFFADERCVPLDSPDSNYKACNDALFSKLPGIRVHAIDPSLEPAKAAETYEKELMECGGVHLALLGAGPDGHTASLFPGHALFETPGSKLVDVILDSPKPPPARVTLTRAALAAAPNLAFIATGTSKADLFKTIFVRQADGEISYADPLPRYPITTLLSRSGVADWFTDAAAVAKVPSQT</sequence>
<dbReference type="GO" id="GO:0005975">
    <property type="term" value="P:carbohydrate metabolic process"/>
    <property type="evidence" value="ECO:0007669"/>
    <property type="project" value="UniProtKB-UniRule"/>
</dbReference>
<dbReference type="InterPro" id="IPR039104">
    <property type="entry name" value="6PGL"/>
</dbReference>
<comment type="caution">
    <text evidence="4">The sequence shown here is derived from an EMBL/GenBank/DDBJ whole genome shotgun (WGS) entry which is preliminary data.</text>
</comment>
<dbReference type="Pfam" id="PF01182">
    <property type="entry name" value="Glucosamine_iso"/>
    <property type="match status" value="1"/>
</dbReference>
<protein>
    <recommendedName>
        <fullName evidence="2">6-phosphogluconolactonase</fullName>
        <shortName evidence="2">6PGL</shortName>
        <ecNumber evidence="2">3.1.1.31</ecNumber>
    </recommendedName>
</protein>